<dbReference type="EMBL" id="JAPFFF010000001">
    <property type="protein sequence ID" value="KAK8898498.1"/>
    <property type="molecule type" value="Genomic_DNA"/>
</dbReference>
<keyword evidence="3" id="KW-1185">Reference proteome</keyword>
<dbReference type="Proteomes" id="UP001470230">
    <property type="component" value="Unassembled WGS sequence"/>
</dbReference>
<evidence type="ECO:0000313" key="2">
    <source>
        <dbReference type="EMBL" id="KAK8898498.1"/>
    </source>
</evidence>
<reference evidence="2 3" key="1">
    <citation type="submission" date="2024-04" db="EMBL/GenBank/DDBJ databases">
        <title>Tritrichomonas musculus Genome.</title>
        <authorList>
            <person name="Alves-Ferreira E."/>
            <person name="Grigg M."/>
            <person name="Lorenzi H."/>
            <person name="Galac M."/>
        </authorList>
    </citation>
    <scope>NUCLEOTIDE SEQUENCE [LARGE SCALE GENOMIC DNA]</scope>
    <source>
        <strain evidence="2 3">EAF2021</strain>
    </source>
</reference>
<feature type="region of interest" description="Disordered" evidence="1">
    <location>
        <begin position="346"/>
        <end position="366"/>
    </location>
</feature>
<name>A0ABR2L576_9EUKA</name>
<protein>
    <submittedName>
        <fullName evidence="2">Uncharacterized protein</fullName>
    </submittedName>
</protein>
<proteinExistence type="predicted"/>
<evidence type="ECO:0000313" key="3">
    <source>
        <dbReference type="Proteomes" id="UP001470230"/>
    </source>
</evidence>
<organism evidence="2 3">
    <name type="scientific">Tritrichomonas musculus</name>
    <dbReference type="NCBI Taxonomy" id="1915356"/>
    <lineage>
        <taxon>Eukaryota</taxon>
        <taxon>Metamonada</taxon>
        <taxon>Parabasalia</taxon>
        <taxon>Tritrichomonadida</taxon>
        <taxon>Tritrichomonadidae</taxon>
        <taxon>Tritrichomonas</taxon>
    </lineage>
</organism>
<sequence>MLVYFIRLVLSLGNSPKTEVFHENLNDLLNDGINSTTFLEYNKNIPFFKLMYDSSIDQISNPLVRIYDDNHLEELSSQILVYLDLAQTLNNVNPELANRLKLLNKQFSNVKPLISELGPHLCRVLNLNFEVINKLYDYILINKENDGIIFGNIVKILEIPPEKINQLYGFISFFEDSQTLLNLFSELDVLPQYYNFILKVRSLKIPKNPRKRFYSYNRILDAVDCFLDLVISVIQKINTNYPKGFKNALRTNFLIKMFNFSEVSLAERFSEFNEVIKISKNYILSCMEDSDSPQCTLYAFGVKFMSHIICQTTGNLCFEEEDDALALINSYFSLYKNLFPNKKEENEVKQDKNMNKQDNDANRQDNDTIKQDENKFFELVNNIFNLYLAAIEILSILNPKIHFGPPKSAIRNFFKIYRSQIDDSYNFKLYFDYLNMNKQWILLRNIINQIEQNKTICELYLSSEECNDIYSTIIDKTQLLTSDKSVVKSLSEERADYFVNALLPFLKSLSSDLNESLLKLYKLITFNSPYKEKVHDVNFTKFVYSLCTVFEKSITIFIEIKPEFSKVLKMIKNNENVNDIIKSISPSLSVFVEKLINAANSYVDENTTFETMTKSMISSTLYQALCKISKLENLTVKSLFEAITNDLDDECSEIKSIRSILMNLDVLANEMNKDKLDIKTISILTGVDKEKLIQFSSKYIKKYAIILRLLPPNLQFIDIIIYFKWCYCSRINL</sequence>
<comment type="caution">
    <text evidence="2">The sequence shown here is derived from an EMBL/GenBank/DDBJ whole genome shotgun (WGS) entry which is preliminary data.</text>
</comment>
<gene>
    <name evidence="2" type="ORF">M9Y10_000789</name>
</gene>
<evidence type="ECO:0000256" key="1">
    <source>
        <dbReference type="SAM" id="MobiDB-lite"/>
    </source>
</evidence>
<accession>A0ABR2L576</accession>